<gene>
    <name evidence="4" type="ORF">SAMN05192570_2393</name>
</gene>
<dbReference type="STRING" id="871741.SAMN05192570_2393"/>
<dbReference type="Proteomes" id="UP000198788">
    <property type="component" value="Unassembled WGS sequence"/>
</dbReference>
<organism evidence="4 5">
    <name type="scientific">Brevundimonas viscosa</name>
    <dbReference type="NCBI Taxonomy" id="871741"/>
    <lineage>
        <taxon>Bacteria</taxon>
        <taxon>Pseudomonadati</taxon>
        <taxon>Pseudomonadota</taxon>
        <taxon>Alphaproteobacteria</taxon>
        <taxon>Caulobacterales</taxon>
        <taxon>Caulobacteraceae</taxon>
        <taxon>Brevundimonas</taxon>
    </lineage>
</organism>
<dbReference type="SMART" id="SM00554">
    <property type="entry name" value="FAS1"/>
    <property type="match status" value="1"/>
</dbReference>
<proteinExistence type="predicted"/>
<feature type="region of interest" description="Disordered" evidence="1">
    <location>
        <begin position="206"/>
        <end position="340"/>
    </location>
</feature>
<dbReference type="PANTHER" id="PTHR10900:SF77">
    <property type="entry name" value="FI19380P1"/>
    <property type="match status" value="1"/>
</dbReference>
<evidence type="ECO:0000313" key="4">
    <source>
        <dbReference type="EMBL" id="SFS76057.1"/>
    </source>
</evidence>
<dbReference type="PANTHER" id="PTHR10900">
    <property type="entry name" value="PERIOSTIN-RELATED"/>
    <property type="match status" value="1"/>
</dbReference>
<dbReference type="FunFam" id="2.30.180.10:FF:000032">
    <property type="entry name" value="Fasciclin domain-containing protein, putative"/>
    <property type="match status" value="1"/>
</dbReference>
<feature type="domain" description="FAS1" evidence="3">
    <location>
        <begin position="55"/>
        <end position="188"/>
    </location>
</feature>
<feature type="compositionally biased region" description="Low complexity" evidence="1">
    <location>
        <begin position="241"/>
        <end position="313"/>
    </location>
</feature>
<accession>A0A1I6SGH7</accession>
<dbReference type="Gene3D" id="2.30.180.10">
    <property type="entry name" value="FAS1 domain"/>
    <property type="match status" value="1"/>
</dbReference>
<sequence length="340" mass="33617">MPRSMLLAATAASALLAAPAVLAQTPPQDPPAQAEPAPAAATQSTETAQASSAESASVIDVLRARGGFTTLLAALDRAGLTETLASRPAISIFAPTDAAFAALPEEERTRLLDPANAAELRERLLYHVIVADVASGQIEGTRGGVQTAAQTEVQLDGTGDSIKVDRATVVQADIGAANGAIFAIDQVLDPGRSLAAMGDSEAAAGSAAVVETPAEAPADEAVAEEAPRTTPPTLPAERTAPDAAPTAAPSPATANPAPAAPTAPDTAPTPGAAPAAASTPAGAAPPAGVAATTRSAAQTAPTARPAARVVTVQSPPVRNPTDGQVDDEEDPLNPAPTPDE</sequence>
<feature type="chain" id="PRO_5011785683" evidence="2">
    <location>
        <begin position="24"/>
        <end position="340"/>
    </location>
</feature>
<dbReference type="EMBL" id="FOZV01000005">
    <property type="protein sequence ID" value="SFS76057.1"/>
    <property type="molecule type" value="Genomic_DNA"/>
</dbReference>
<dbReference type="PROSITE" id="PS50213">
    <property type="entry name" value="FAS1"/>
    <property type="match status" value="1"/>
</dbReference>
<evidence type="ECO:0000256" key="1">
    <source>
        <dbReference type="SAM" id="MobiDB-lite"/>
    </source>
</evidence>
<feature type="region of interest" description="Disordered" evidence="1">
    <location>
        <begin position="22"/>
        <end position="52"/>
    </location>
</feature>
<dbReference type="AlphaFoldDB" id="A0A1I6SGH7"/>
<feature type="compositionally biased region" description="Low complexity" evidence="1">
    <location>
        <begin position="206"/>
        <end position="216"/>
    </location>
</feature>
<dbReference type="InterPro" id="IPR036378">
    <property type="entry name" value="FAS1_dom_sf"/>
</dbReference>
<dbReference type="Pfam" id="PF02469">
    <property type="entry name" value="Fasciclin"/>
    <property type="match status" value="1"/>
</dbReference>
<dbReference type="RefSeq" id="WP_092310887.1">
    <property type="nucleotide sequence ID" value="NZ_FOZV01000005.1"/>
</dbReference>
<evidence type="ECO:0000259" key="3">
    <source>
        <dbReference type="PROSITE" id="PS50213"/>
    </source>
</evidence>
<reference evidence="5" key="1">
    <citation type="submission" date="2016-10" db="EMBL/GenBank/DDBJ databases">
        <authorList>
            <person name="Varghese N."/>
            <person name="Submissions S."/>
        </authorList>
    </citation>
    <scope>NUCLEOTIDE SEQUENCE [LARGE SCALE GENOMIC DNA]</scope>
    <source>
        <strain evidence="5">CGMCC 1.10683</strain>
    </source>
</reference>
<evidence type="ECO:0000256" key="2">
    <source>
        <dbReference type="SAM" id="SignalP"/>
    </source>
</evidence>
<keyword evidence="5" id="KW-1185">Reference proteome</keyword>
<name>A0A1I6SGH7_9CAUL</name>
<feature type="signal peptide" evidence="2">
    <location>
        <begin position="1"/>
        <end position="23"/>
    </location>
</feature>
<dbReference type="OrthoDB" id="9800666at2"/>
<protein>
    <submittedName>
        <fullName evidence="4">Uncaracterized surface protein containing fasciclin (FAS1) repeats</fullName>
    </submittedName>
</protein>
<evidence type="ECO:0000313" key="5">
    <source>
        <dbReference type="Proteomes" id="UP000198788"/>
    </source>
</evidence>
<dbReference type="SUPFAM" id="SSF82153">
    <property type="entry name" value="FAS1 domain"/>
    <property type="match status" value="1"/>
</dbReference>
<keyword evidence="2" id="KW-0732">Signal</keyword>
<dbReference type="InterPro" id="IPR050904">
    <property type="entry name" value="Adhesion/Biosynth-related"/>
</dbReference>
<dbReference type="InterPro" id="IPR000782">
    <property type="entry name" value="FAS1_domain"/>
</dbReference>